<dbReference type="EMBL" id="JBDJPC010000002">
    <property type="protein sequence ID" value="KAL1513905.1"/>
    <property type="molecule type" value="Genomic_DNA"/>
</dbReference>
<keyword evidence="2" id="KW-1185">Reference proteome</keyword>
<name>A0ABD1FB63_HYPHA</name>
<evidence type="ECO:0000313" key="1">
    <source>
        <dbReference type="EMBL" id="KAL1513905.1"/>
    </source>
</evidence>
<dbReference type="Proteomes" id="UP001566132">
    <property type="component" value="Unassembled WGS sequence"/>
</dbReference>
<sequence length="1162" mass="138524">MDLENCFYNLEGVHLNERKNNFNKLLQLTTPEFLQHNLHSIKPRNFLEQIFYVDFLIRARHTDKFFEILKNGNGIFVSKILKQKWFFQDVIGNFSEEWIVNEFLPSLSYPVKMKVLKKLALTLKENQLDQIFDYLLEKYGLSVAKVILFGCSFQKITDTFRNNELILTVEQLKRLLERDPNLVKNYLDEYQKNTKTKFNNNNFLKYIVWKHPNLYFEFKPFFNTNITLGRQTTKRILEIDQEKALEDLNKNIRLNIPIVTRKIKNFDTNILSKFFPAKKEKIGSYPDYIDVNLYLKSYPYKLRWNVLVKAFERTYNDKILNNIDHLEYFESIFPKDVSQQFAKKQYEKTRNINYIYKYDFVEAFSIVKERINLTSNIAVRIDILKYLVIMCYSNKDYEAYEQVLQYIALRHRNDNLLEIMIIIKERIDYDLSTEQFWKTLNNLIDFYRIKYSNDINISHFPQYLVFCIKKNLPVENALAQYIKDAAKDIDWSLNNFRDPEIKASIIALLIAEPIECNMSLFKTIVKFNVENRNYWINLNKSPVIVDFIKNTLTRKQFDINDIIVLKYLLQYNYTQSLPENFLKAYEDQELLDAIKRVYTEKPNDANRLNDELFKAIKKPRNTDFQIWLLDYYFKEYFSKCSPQFSKEPVLNYFTKHEPDILRQYFKEILDVETCGPYINYSTIKLYSHLNLDKELVAHVKPLISVTPQFLMKLSQLVSTEEYLLLISSYIPKQFKLEDMSDEEKKFYEIQRMAIKGLNNLEDSFKLIPLVSVFCQGDYLQLSIPLLYRVLYRINEEQVLKVIKELGNKAVSLRKQTIHLGFKLLPQDLAVNHFKKLSSKEMNVSLKKFYLTGIFKYYLQNPSDHLMNQVLQSLVFIDKGDDESLNMLVTYMEKVPVKQRRIFAESIWKSLTTIEEQQVNVQSYQNKLLNVLNSFDNEFFEQLSTDILKTIVDKHFLSDDNQSHAVYTFITKFLASQDSLNHFDIVFTKIKNSKNHTDIFQFFNCALMTCFSNSTSAFVKKLQTYWQQVFNVHQSFSEHLLLEFLCCYKRTSNITEFCKEIHEKLQEIHVEFGSFILKLLSESLCEFLDKLKNVHQDWNLSEIAYELLRINVTELNCFIVYEIMIRWPDQDEEEKLFKNKILELLKSIDSGTVSIFYNKLLRI</sequence>
<organism evidence="1 2">
    <name type="scientific">Hypothenemus hampei</name>
    <name type="common">Coffee berry borer</name>
    <dbReference type="NCBI Taxonomy" id="57062"/>
    <lineage>
        <taxon>Eukaryota</taxon>
        <taxon>Metazoa</taxon>
        <taxon>Ecdysozoa</taxon>
        <taxon>Arthropoda</taxon>
        <taxon>Hexapoda</taxon>
        <taxon>Insecta</taxon>
        <taxon>Pterygota</taxon>
        <taxon>Neoptera</taxon>
        <taxon>Endopterygota</taxon>
        <taxon>Coleoptera</taxon>
        <taxon>Polyphaga</taxon>
        <taxon>Cucujiformia</taxon>
        <taxon>Curculionidae</taxon>
        <taxon>Scolytinae</taxon>
        <taxon>Hypothenemus</taxon>
    </lineage>
</organism>
<reference evidence="1 2" key="1">
    <citation type="submission" date="2024-05" db="EMBL/GenBank/DDBJ databases">
        <title>Genetic variation in Jamaican populations of the coffee berry borer (Hypothenemus hampei).</title>
        <authorList>
            <person name="Errbii M."/>
            <person name="Myrie A."/>
        </authorList>
    </citation>
    <scope>NUCLEOTIDE SEQUENCE [LARGE SCALE GENOMIC DNA]</scope>
    <source>
        <strain evidence="1">JA-Hopewell-2020-01-JO</strain>
        <tissue evidence="1">Whole body</tissue>
    </source>
</reference>
<proteinExistence type="predicted"/>
<accession>A0ABD1FB63</accession>
<comment type="caution">
    <text evidence="1">The sequence shown here is derived from an EMBL/GenBank/DDBJ whole genome shotgun (WGS) entry which is preliminary data.</text>
</comment>
<gene>
    <name evidence="1" type="ORF">ABEB36_003244</name>
</gene>
<protein>
    <submittedName>
        <fullName evidence="1">Uncharacterized protein</fullName>
    </submittedName>
</protein>
<evidence type="ECO:0000313" key="2">
    <source>
        <dbReference type="Proteomes" id="UP001566132"/>
    </source>
</evidence>
<dbReference type="AlphaFoldDB" id="A0ABD1FB63"/>